<proteinExistence type="predicted"/>
<evidence type="ECO:0000313" key="1">
    <source>
        <dbReference type="EMBL" id="WVZ63838.1"/>
    </source>
</evidence>
<dbReference type="Proteomes" id="UP001341281">
    <property type="component" value="Chromosome 03"/>
</dbReference>
<keyword evidence="2" id="KW-1185">Reference proteome</keyword>
<gene>
    <name evidence="1" type="ORF">U9M48_013436</name>
</gene>
<name>A0AAQ3WJK4_PASNO</name>
<organism evidence="1 2">
    <name type="scientific">Paspalum notatum var. saurae</name>
    <dbReference type="NCBI Taxonomy" id="547442"/>
    <lineage>
        <taxon>Eukaryota</taxon>
        <taxon>Viridiplantae</taxon>
        <taxon>Streptophyta</taxon>
        <taxon>Embryophyta</taxon>
        <taxon>Tracheophyta</taxon>
        <taxon>Spermatophyta</taxon>
        <taxon>Magnoliopsida</taxon>
        <taxon>Liliopsida</taxon>
        <taxon>Poales</taxon>
        <taxon>Poaceae</taxon>
        <taxon>PACMAD clade</taxon>
        <taxon>Panicoideae</taxon>
        <taxon>Andropogonodae</taxon>
        <taxon>Paspaleae</taxon>
        <taxon>Paspalinae</taxon>
        <taxon>Paspalum</taxon>
    </lineage>
</organism>
<reference evidence="1 2" key="1">
    <citation type="submission" date="2024-02" db="EMBL/GenBank/DDBJ databases">
        <title>High-quality chromosome-scale genome assembly of Pensacola bahiagrass (Paspalum notatum Flugge var. saurae).</title>
        <authorList>
            <person name="Vega J.M."/>
            <person name="Podio M."/>
            <person name="Orjuela J."/>
            <person name="Siena L.A."/>
            <person name="Pessino S.C."/>
            <person name="Combes M.C."/>
            <person name="Mariac C."/>
            <person name="Albertini E."/>
            <person name="Pupilli F."/>
            <person name="Ortiz J.P.A."/>
            <person name="Leblanc O."/>
        </authorList>
    </citation>
    <scope>NUCLEOTIDE SEQUENCE [LARGE SCALE GENOMIC DNA]</scope>
    <source>
        <strain evidence="1">R1</strain>
        <tissue evidence="1">Leaf</tissue>
    </source>
</reference>
<sequence>MNPCFILRSTPQACHRGCLIAAAPAVHGVETMEGTPDDPRCQDKVPALRDRVRSGITALISPMSSLPLPTPCSPLFVVSVVCVENHPVRAAARVLLRKESIA</sequence>
<dbReference type="EMBL" id="CP144747">
    <property type="protein sequence ID" value="WVZ63838.1"/>
    <property type="molecule type" value="Genomic_DNA"/>
</dbReference>
<protein>
    <submittedName>
        <fullName evidence="1">Uncharacterized protein</fullName>
    </submittedName>
</protein>
<accession>A0AAQ3WJK4</accession>
<evidence type="ECO:0000313" key="2">
    <source>
        <dbReference type="Proteomes" id="UP001341281"/>
    </source>
</evidence>
<dbReference type="AlphaFoldDB" id="A0AAQ3WJK4"/>